<organism evidence="4 5">
    <name type="scientific">Crenothrix polyspora</name>
    <dbReference type="NCBI Taxonomy" id="360316"/>
    <lineage>
        <taxon>Bacteria</taxon>
        <taxon>Pseudomonadati</taxon>
        <taxon>Pseudomonadota</taxon>
        <taxon>Gammaproteobacteria</taxon>
        <taxon>Methylococcales</taxon>
        <taxon>Crenotrichaceae</taxon>
        <taxon>Crenothrix</taxon>
    </lineage>
</organism>
<sequence length="857" mass="88982">MPTNTPPNFLVKSTGKVVDTSIAIEATYAKLQADGSIWVTGINGSDLTFVRFNTNGSLDVSYSDDGMTTLSLKNTDPYHTSVFTQGNGKILVTGHGSNFSVMRYNPDGTRDNSFSGDGEVTTRVSFGGGYEYALDIAVQTDGKILVAGRTGGYENGQSFPHYFGLVRYNTNGTLDTHFSGDGKLTTAIEDGADGYAVTVQADGKILVAGEATILTSANNASNPAYPSFALVRYNANGSLDTRFSGDGKIITNVGTDDGGRAITVQSDGKILVAGNSDGNVAVVRYNANGTLDTSFSGDGKVITDLGGDDRTDSVTVQADGKILLTGSSDGHFALVRYNANGSLDTSFGGTHTLNSSANYADNKPAVVLDSSASIFDAELNAQGHYAGASVTLARHNGANSQDVFSGSGKLSFSANNAVLAGVTVGTVSNSAGKLTITFNNNASQARVDALLSSISYQNTAHTSAIVKIDWRFDDGNTGTGGALAALGFTEVSINAPVLKTPTVIKYTDTPLNDSFKVITGTLHTSQVDNKPLTYSIVDSYPADGDIIKSNFETYGILALNEKTGAYSFTPNAEAINGLGTDKSVRFTVTVTDGLLTGSTKIILNITQHGATESKGNDTSAGTSGDDVLNGYAGNDSLAGKNGDDILWGGADNDILLGNAGDDNLFGGAGKDVLYGNDGNDTLNAGGGDGFFANSYSDSLYGGNGNDKLVGDGGKDRLLGGDGNDTLIGRSGDSLSGGNGNDSLTIIDYEGYSVLTGGLGKDTFISDWWTISKITDFTPIDDTLQLNNAYFTVLDAGQLAARHFIIGSKALDSDDYLIYNKNTGALFYDADGIGGTAPDKITTLGVHLALTYADFVVV</sequence>
<dbReference type="Gene3D" id="2.150.10.10">
    <property type="entry name" value="Serralysin-like metalloprotease, C-terminal"/>
    <property type="match status" value="3"/>
</dbReference>
<dbReference type="InterPro" id="IPR018511">
    <property type="entry name" value="Hemolysin-typ_Ca-bd_CS"/>
</dbReference>
<keyword evidence="2" id="KW-0964">Secreted</keyword>
<evidence type="ECO:0000256" key="2">
    <source>
        <dbReference type="ARBA" id="ARBA00022525"/>
    </source>
</evidence>
<dbReference type="Gene3D" id="2.80.10.50">
    <property type="match status" value="3"/>
</dbReference>
<dbReference type="PRINTS" id="PR00313">
    <property type="entry name" value="CABNDNGRPT"/>
</dbReference>
<dbReference type="AlphaFoldDB" id="A0A1R4H6M0"/>
<dbReference type="InterPro" id="IPR011049">
    <property type="entry name" value="Serralysin-like_metalloprot_C"/>
</dbReference>
<name>A0A1R4H6M0_9GAMM</name>
<dbReference type="OrthoDB" id="9805017at2"/>
<protein>
    <recommendedName>
        <fullName evidence="6">Cadherin domain-containing protein</fullName>
    </recommendedName>
</protein>
<comment type="subcellular location">
    <subcellularLocation>
        <location evidence="1">Secreted</location>
    </subcellularLocation>
</comment>
<dbReference type="Proteomes" id="UP000195667">
    <property type="component" value="Unassembled WGS sequence"/>
</dbReference>
<dbReference type="PANTHER" id="PTHR38340">
    <property type="entry name" value="S-LAYER PROTEIN"/>
    <property type="match status" value="1"/>
</dbReference>
<dbReference type="Pfam" id="PF17164">
    <property type="entry name" value="DUF5122"/>
    <property type="match status" value="6"/>
</dbReference>
<dbReference type="PANTHER" id="PTHR38340:SF1">
    <property type="entry name" value="S-LAYER PROTEIN"/>
    <property type="match status" value="1"/>
</dbReference>
<evidence type="ECO:0000313" key="4">
    <source>
        <dbReference type="EMBL" id="SJM91829.1"/>
    </source>
</evidence>
<keyword evidence="5" id="KW-1185">Reference proteome</keyword>
<dbReference type="InterPro" id="IPR001343">
    <property type="entry name" value="Hemolysn_Ca-bd"/>
</dbReference>
<dbReference type="SUPFAM" id="SSF51120">
    <property type="entry name" value="beta-Roll"/>
    <property type="match status" value="2"/>
</dbReference>
<dbReference type="InterPro" id="IPR013431">
    <property type="entry name" value="Delta_60_rpt"/>
</dbReference>
<dbReference type="PROSITE" id="PS00330">
    <property type="entry name" value="HEMOLYSIN_CALCIUM"/>
    <property type="match status" value="3"/>
</dbReference>
<evidence type="ECO:0008006" key="6">
    <source>
        <dbReference type="Google" id="ProtNLM"/>
    </source>
</evidence>
<dbReference type="InterPro" id="IPR050557">
    <property type="entry name" value="RTX_toxin/Mannuronan_C5-epim"/>
</dbReference>
<evidence type="ECO:0000313" key="5">
    <source>
        <dbReference type="Proteomes" id="UP000195667"/>
    </source>
</evidence>
<keyword evidence="3" id="KW-0106">Calcium</keyword>
<dbReference type="Pfam" id="PF00353">
    <property type="entry name" value="HemolysinCabind"/>
    <property type="match status" value="4"/>
</dbReference>
<dbReference type="RefSeq" id="WP_087143125.1">
    <property type="nucleotide sequence ID" value="NZ_FUKI01000096.1"/>
</dbReference>
<dbReference type="GO" id="GO:0005576">
    <property type="term" value="C:extracellular region"/>
    <property type="evidence" value="ECO:0007669"/>
    <property type="project" value="UniProtKB-SubCell"/>
</dbReference>
<evidence type="ECO:0000256" key="1">
    <source>
        <dbReference type="ARBA" id="ARBA00004613"/>
    </source>
</evidence>
<gene>
    <name evidence="4" type="ORF">CRENPOLYSF1_220011</name>
</gene>
<dbReference type="EMBL" id="FUKI01000096">
    <property type="protein sequence ID" value="SJM91829.1"/>
    <property type="molecule type" value="Genomic_DNA"/>
</dbReference>
<accession>A0A1R4H6M0</accession>
<dbReference type="GO" id="GO:0005509">
    <property type="term" value="F:calcium ion binding"/>
    <property type="evidence" value="ECO:0007669"/>
    <property type="project" value="InterPro"/>
</dbReference>
<dbReference type="SUPFAM" id="SSF101908">
    <property type="entry name" value="Putative isomerase YbhE"/>
    <property type="match status" value="1"/>
</dbReference>
<dbReference type="NCBIfam" id="TIGR02608">
    <property type="entry name" value="delta_60_rpt"/>
    <property type="match status" value="6"/>
</dbReference>
<evidence type="ECO:0000256" key="3">
    <source>
        <dbReference type="ARBA" id="ARBA00022837"/>
    </source>
</evidence>
<reference evidence="5" key="1">
    <citation type="submission" date="2017-02" db="EMBL/GenBank/DDBJ databases">
        <authorList>
            <person name="Daims H."/>
        </authorList>
    </citation>
    <scope>NUCLEOTIDE SEQUENCE [LARGE SCALE GENOMIC DNA]</scope>
</reference>
<proteinExistence type="predicted"/>